<comment type="caution">
    <text evidence="5">The sequence shown here is derived from an EMBL/GenBank/DDBJ whole genome shotgun (WGS) entry which is preliminary data.</text>
</comment>
<proteinExistence type="predicted"/>
<dbReference type="PRINTS" id="PR01179">
    <property type="entry name" value="ODADCRBXLASE"/>
</dbReference>
<evidence type="ECO:0000313" key="6">
    <source>
        <dbReference type="Proteomes" id="UP000265955"/>
    </source>
</evidence>
<dbReference type="RefSeq" id="WP_119770652.1">
    <property type="nucleotide sequence ID" value="NZ_QYUO01000002.1"/>
</dbReference>
<sequence>MELRLAEVFASIRAAQAASDEPLCAYLYDLEGLRRNAVRVVDSLPAGCELFYAIKANSDLPVLQTLAPLVHGFEVSSGGELAWVREHFAEVPVIFSGPGKLDSELEAAVAQHVDCLHVESLNELQRLAAILDRTGKTQAVLLRINLALDSLAETTLMMGGKPTPFGIPAQQLQECLAWLHNYPEIQLRGFHFHLLSHQLDAQAHLQLLRAYLKQVRQWCEQYRLSIAQVNVGGGIGINYRQPDRQFDWVDFSSGLSALLDKSGLPGVRVRFELGRYITAACGYYAMQVIDIKRTYGKIFVIGRGGSHHFRTPYAQGHSHPFHVLPVDTWPYAFPRSAVSNERVSVVGQLCTPKDLLAFDAPVETVRCNDLVVFPYAGAYAWHISHHDFLRHPHPLQWYLPVEEGAHAAREQA</sequence>
<evidence type="ECO:0000259" key="4">
    <source>
        <dbReference type="Pfam" id="PF02784"/>
    </source>
</evidence>
<dbReference type="SUPFAM" id="SSF51419">
    <property type="entry name" value="PLP-binding barrel"/>
    <property type="match status" value="1"/>
</dbReference>
<dbReference type="Gene3D" id="3.20.20.10">
    <property type="entry name" value="Alanine racemase"/>
    <property type="match status" value="1"/>
</dbReference>
<dbReference type="AlphaFoldDB" id="A0A3A3FJ38"/>
<dbReference type="SUPFAM" id="SSF50621">
    <property type="entry name" value="Alanine racemase C-terminal domain-like"/>
    <property type="match status" value="1"/>
</dbReference>
<dbReference type="Gene3D" id="2.40.37.10">
    <property type="entry name" value="Lyase, Ornithine Decarboxylase, Chain A, domain 1"/>
    <property type="match status" value="1"/>
</dbReference>
<dbReference type="InterPro" id="IPR009006">
    <property type="entry name" value="Ala_racemase/Decarboxylase_C"/>
</dbReference>
<dbReference type="Proteomes" id="UP000265955">
    <property type="component" value="Unassembled WGS sequence"/>
</dbReference>
<dbReference type="OrthoDB" id="9802147at2"/>
<feature type="active site" description="Proton donor" evidence="3">
    <location>
        <position position="350"/>
    </location>
</feature>
<dbReference type="InterPro" id="IPR002433">
    <property type="entry name" value="Orn_de-COase"/>
</dbReference>
<feature type="modified residue" description="N6-(pyridoxal phosphate)lysine" evidence="3">
    <location>
        <position position="55"/>
    </location>
</feature>
<evidence type="ECO:0000313" key="5">
    <source>
        <dbReference type="EMBL" id="RJF95503.1"/>
    </source>
</evidence>
<reference evidence="6" key="1">
    <citation type="submission" date="2018-09" db="EMBL/GenBank/DDBJ databases">
        <authorList>
            <person name="Zhu H."/>
        </authorList>
    </citation>
    <scope>NUCLEOTIDE SEQUENCE [LARGE SCALE GENOMIC DNA]</scope>
    <source>
        <strain evidence="6">K1R23-30</strain>
    </source>
</reference>
<dbReference type="InterPro" id="IPR029066">
    <property type="entry name" value="PLP-binding_barrel"/>
</dbReference>
<dbReference type="CDD" id="cd06843">
    <property type="entry name" value="PLPDE_III_PvsE_like"/>
    <property type="match status" value="1"/>
</dbReference>
<accession>A0A3A3FJ38</accession>
<dbReference type="PANTHER" id="PTHR43727">
    <property type="entry name" value="DIAMINOPIMELATE DECARBOXYLASE"/>
    <property type="match status" value="1"/>
</dbReference>
<feature type="domain" description="Orn/DAP/Arg decarboxylase 2 N-terminal" evidence="4">
    <location>
        <begin position="34"/>
        <end position="279"/>
    </location>
</feature>
<dbReference type="PRINTS" id="PR01182">
    <property type="entry name" value="ORNDCRBXLASE"/>
</dbReference>
<keyword evidence="6" id="KW-1185">Reference proteome</keyword>
<protein>
    <submittedName>
        <fullName evidence="5">Type III PLP-dependent enzyme</fullName>
    </submittedName>
</protein>
<name>A0A3A3FJ38_9BURK</name>
<dbReference type="Pfam" id="PF02784">
    <property type="entry name" value="Orn_Arg_deC_N"/>
    <property type="match status" value="1"/>
</dbReference>
<organism evidence="5 6">
    <name type="scientific">Noviherbaspirillum saxi</name>
    <dbReference type="NCBI Taxonomy" id="2320863"/>
    <lineage>
        <taxon>Bacteria</taxon>
        <taxon>Pseudomonadati</taxon>
        <taxon>Pseudomonadota</taxon>
        <taxon>Betaproteobacteria</taxon>
        <taxon>Burkholderiales</taxon>
        <taxon>Oxalobacteraceae</taxon>
        <taxon>Noviherbaspirillum</taxon>
    </lineage>
</organism>
<gene>
    <name evidence="5" type="ORF">D3871_19075</name>
</gene>
<evidence type="ECO:0000256" key="2">
    <source>
        <dbReference type="ARBA" id="ARBA00022898"/>
    </source>
</evidence>
<dbReference type="PANTHER" id="PTHR43727:SF2">
    <property type="entry name" value="GROUP IV DECARBOXYLASE"/>
    <property type="match status" value="1"/>
</dbReference>
<dbReference type="InterPro" id="IPR000183">
    <property type="entry name" value="Orn/DAP/Arg_de-COase"/>
</dbReference>
<keyword evidence="2 3" id="KW-0663">Pyridoxal phosphate</keyword>
<evidence type="ECO:0000256" key="3">
    <source>
        <dbReference type="PIRSR" id="PIRSR600183-50"/>
    </source>
</evidence>
<dbReference type="EMBL" id="QYUO01000002">
    <property type="protein sequence ID" value="RJF95503.1"/>
    <property type="molecule type" value="Genomic_DNA"/>
</dbReference>
<dbReference type="GO" id="GO:0009089">
    <property type="term" value="P:lysine biosynthetic process via diaminopimelate"/>
    <property type="evidence" value="ECO:0007669"/>
    <property type="project" value="TreeGrafter"/>
</dbReference>
<comment type="cofactor">
    <cofactor evidence="1 3">
        <name>pyridoxal 5'-phosphate</name>
        <dbReference type="ChEBI" id="CHEBI:597326"/>
    </cofactor>
</comment>
<dbReference type="InterPro" id="IPR022644">
    <property type="entry name" value="De-COase2_N"/>
</dbReference>
<dbReference type="GO" id="GO:0008836">
    <property type="term" value="F:diaminopimelate decarboxylase activity"/>
    <property type="evidence" value="ECO:0007669"/>
    <property type="project" value="TreeGrafter"/>
</dbReference>
<dbReference type="GO" id="GO:0006596">
    <property type="term" value="P:polyamine biosynthetic process"/>
    <property type="evidence" value="ECO:0007669"/>
    <property type="project" value="InterPro"/>
</dbReference>
<evidence type="ECO:0000256" key="1">
    <source>
        <dbReference type="ARBA" id="ARBA00001933"/>
    </source>
</evidence>